<dbReference type="AlphaFoldDB" id="A0A831NXR8"/>
<evidence type="ECO:0000313" key="2">
    <source>
        <dbReference type="EMBL" id="HDK37646.1"/>
    </source>
</evidence>
<dbReference type="Proteomes" id="UP000885822">
    <property type="component" value="Unassembled WGS sequence"/>
</dbReference>
<organism evidence="2">
    <name type="scientific">Thiolapillus brandeum</name>
    <dbReference type="NCBI Taxonomy" id="1076588"/>
    <lineage>
        <taxon>Bacteria</taxon>
        <taxon>Pseudomonadati</taxon>
        <taxon>Pseudomonadota</taxon>
        <taxon>Gammaproteobacteria</taxon>
        <taxon>Chromatiales</taxon>
        <taxon>Sedimenticolaceae</taxon>
        <taxon>Thiolapillus</taxon>
    </lineage>
</organism>
<feature type="domain" description="Transcriptional regulator HTH-type FeoC" evidence="1">
    <location>
        <begin position="2"/>
        <end position="69"/>
    </location>
</feature>
<dbReference type="InterPro" id="IPR036390">
    <property type="entry name" value="WH_DNA-bd_sf"/>
</dbReference>
<protein>
    <submittedName>
        <fullName evidence="2">Sugar metabolism transcriptional regulator</fullName>
    </submittedName>
</protein>
<gene>
    <name evidence="2" type="ORF">ENG92_01325</name>
</gene>
<dbReference type="EMBL" id="DRCV01000060">
    <property type="protein sequence ID" value="HDK37646.1"/>
    <property type="molecule type" value="Genomic_DNA"/>
</dbReference>
<dbReference type="SUPFAM" id="SSF46785">
    <property type="entry name" value="Winged helix' DNA-binding domain"/>
    <property type="match status" value="1"/>
</dbReference>
<reference evidence="2" key="1">
    <citation type="journal article" date="2020" name="mSystems">
        <title>Genome- and Community-Level Interaction Insights into Carbon Utilization and Element Cycling Functions of Hydrothermarchaeota in Hydrothermal Sediment.</title>
        <authorList>
            <person name="Zhou Z."/>
            <person name="Liu Y."/>
            <person name="Xu W."/>
            <person name="Pan J."/>
            <person name="Luo Z.H."/>
            <person name="Li M."/>
        </authorList>
    </citation>
    <scope>NUCLEOTIDE SEQUENCE [LARGE SCALE GENOMIC DNA]</scope>
    <source>
        <strain evidence="2">HyVt-26</strain>
    </source>
</reference>
<proteinExistence type="predicted"/>
<accession>A0A831NXR8</accession>
<dbReference type="InterPro" id="IPR015102">
    <property type="entry name" value="Tscrpt_reg_HTH_FeoC"/>
</dbReference>
<dbReference type="InterPro" id="IPR036388">
    <property type="entry name" value="WH-like_DNA-bd_sf"/>
</dbReference>
<name>A0A831NXR8_9GAMM</name>
<comment type="caution">
    <text evidence="2">The sequence shown here is derived from an EMBL/GenBank/DDBJ whole genome shotgun (WGS) entry which is preliminary data.</text>
</comment>
<evidence type="ECO:0000259" key="1">
    <source>
        <dbReference type="Pfam" id="PF09012"/>
    </source>
</evidence>
<dbReference type="Gene3D" id="1.10.10.10">
    <property type="entry name" value="Winged helix-like DNA-binding domain superfamily/Winged helix DNA-binding domain"/>
    <property type="match status" value="1"/>
</dbReference>
<dbReference type="Pfam" id="PF09012">
    <property type="entry name" value="FeoC"/>
    <property type="match status" value="1"/>
</dbReference>
<sequence>MILSELKAYLQARGHVPLTDIVHHFDVDTEVARNMLQVWVNKGKVQRLQTTPSCGSSCSQCDPGTTEIYVWGAPFEGQQFIHEDCSLH</sequence>